<feature type="chain" id="PRO_5047274276" evidence="1">
    <location>
        <begin position="26"/>
        <end position="145"/>
    </location>
</feature>
<evidence type="ECO:0000313" key="3">
    <source>
        <dbReference type="Proteomes" id="UP001256827"/>
    </source>
</evidence>
<keyword evidence="3" id="KW-1185">Reference proteome</keyword>
<feature type="signal peptide" evidence="1">
    <location>
        <begin position="1"/>
        <end position="25"/>
    </location>
</feature>
<gene>
    <name evidence="2" type="ORF">RGB73_28120</name>
</gene>
<proteinExistence type="predicted"/>
<dbReference type="Proteomes" id="UP001256827">
    <property type="component" value="Chromosome"/>
</dbReference>
<evidence type="ECO:0000256" key="1">
    <source>
        <dbReference type="SAM" id="SignalP"/>
    </source>
</evidence>
<accession>A0ABY9T328</accession>
<keyword evidence="1" id="KW-0732">Signal</keyword>
<reference evidence="2 3" key="1">
    <citation type="submission" date="2023-09" db="EMBL/GenBank/DDBJ databases">
        <title>Complete Genome and Methylome dissection of Bacillus brevis NEB573 original source of BbsI restriction endonuclease.</title>
        <authorList>
            <person name="Fomenkov A."/>
            <person name="Roberts R.D."/>
        </authorList>
    </citation>
    <scope>NUCLEOTIDE SEQUENCE [LARGE SCALE GENOMIC DNA]</scope>
    <source>
        <strain evidence="2 3">NEB573</strain>
    </source>
</reference>
<evidence type="ECO:0000313" key="2">
    <source>
        <dbReference type="EMBL" id="WNC14485.1"/>
    </source>
</evidence>
<sequence>MKKLAKYVLLSLLTATFVIPSDVLAASSPTTTNAVSPASTTTEVLRVTQLGNGEYADSAFIYMNTSGTMSFVVTQSSNINPAYVNYKLIKPEPDGTATIWGSAVFEGDGTFSFTSKPNLPVGTYYLRAKSLVRGRTAVTATVTTP</sequence>
<name>A0ABY9T328_BREBE</name>
<dbReference type="RefSeq" id="WP_310766624.1">
    <property type="nucleotide sequence ID" value="NZ_CP134050.1"/>
</dbReference>
<dbReference type="EMBL" id="CP134050">
    <property type="protein sequence ID" value="WNC14485.1"/>
    <property type="molecule type" value="Genomic_DNA"/>
</dbReference>
<organism evidence="2 3">
    <name type="scientific">Brevibacillus brevis</name>
    <name type="common">Bacillus brevis</name>
    <dbReference type="NCBI Taxonomy" id="1393"/>
    <lineage>
        <taxon>Bacteria</taxon>
        <taxon>Bacillati</taxon>
        <taxon>Bacillota</taxon>
        <taxon>Bacilli</taxon>
        <taxon>Bacillales</taxon>
        <taxon>Paenibacillaceae</taxon>
        <taxon>Brevibacillus</taxon>
    </lineage>
</organism>
<protein>
    <submittedName>
        <fullName evidence="2">Uncharacterized protein</fullName>
    </submittedName>
</protein>